<sequence>MNKTTIIATVVALVIGGGVGYLSGGSNVASTDSTKVAELTKMITADGEQMKKMGDVMVNASVLLEDRGAKYNDNDLSMAAKDLSVYGTKSQTNGKSMTEGNVTKMDM</sequence>
<evidence type="ECO:0000256" key="1">
    <source>
        <dbReference type="SAM" id="MobiDB-lite"/>
    </source>
</evidence>
<organism evidence="2 3">
    <name type="scientific">Candidatus Lloydbacteria bacterium RIFCSPHIGHO2_01_FULL_49_22</name>
    <dbReference type="NCBI Taxonomy" id="1798658"/>
    <lineage>
        <taxon>Bacteria</taxon>
        <taxon>Candidatus Lloydiibacteriota</taxon>
    </lineage>
</organism>
<reference evidence="2 3" key="1">
    <citation type="journal article" date="2016" name="Nat. Commun.">
        <title>Thousands of microbial genomes shed light on interconnected biogeochemical processes in an aquifer system.</title>
        <authorList>
            <person name="Anantharaman K."/>
            <person name="Brown C.T."/>
            <person name="Hug L.A."/>
            <person name="Sharon I."/>
            <person name="Castelle C.J."/>
            <person name="Probst A.J."/>
            <person name="Thomas B.C."/>
            <person name="Singh A."/>
            <person name="Wilkins M.J."/>
            <person name="Karaoz U."/>
            <person name="Brodie E.L."/>
            <person name="Williams K.H."/>
            <person name="Hubbard S.S."/>
            <person name="Banfield J.F."/>
        </authorList>
    </citation>
    <scope>NUCLEOTIDE SEQUENCE [LARGE SCALE GENOMIC DNA]</scope>
</reference>
<comment type="caution">
    <text evidence="2">The sequence shown here is derived from an EMBL/GenBank/DDBJ whole genome shotgun (WGS) entry which is preliminary data.</text>
</comment>
<dbReference type="EMBL" id="MHLI01000017">
    <property type="protein sequence ID" value="OGZ04948.1"/>
    <property type="molecule type" value="Genomic_DNA"/>
</dbReference>
<accession>A0A1G2CWT5</accession>
<dbReference type="Proteomes" id="UP000177122">
    <property type="component" value="Unassembled WGS sequence"/>
</dbReference>
<feature type="region of interest" description="Disordered" evidence="1">
    <location>
        <begin position="88"/>
        <end position="107"/>
    </location>
</feature>
<protein>
    <submittedName>
        <fullName evidence="2">Uncharacterized protein</fullName>
    </submittedName>
</protein>
<dbReference type="AlphaFoldDB" id="A0A1G2CWT5"/>
<proteinExistence type="predicted"/>
<name>A0A1G2CWT5_9BACT</name>
<evidence type="ECO:0000313" key="2">
    <source>
        <dbReference type="EMBL" id="OGZ04948.1"/>
    </source>
</evidence>
<evidence type="ECO:0000313" key="3">
    <source>
        <dbReference type="Proteomes" id="UP000177122"/>
    </source>
</evidence>
<feature type="compositionally biased region" description="Polar residues" evidence="1">
    <location>
        <begin position="88"/>
        <end position="101"/>
    </location>
</feature>
<gene>
    <name evidence="2" type="ORF">A2845_04410</name>
</gene>